<dbReference type="PRINTS" id="PR01736">
    <property type="entry name" value="PHPHTRNFRASE"/>
</dbReference>
<dbReference type="InterPro" id="IPR040442">
    <property type="entry name" value="Pyrv_kinase-like_dom_sf"/>
</dbReference>
<feature type="domain" description="Phosphotransferase system enzyme I N-terminal" evidence="9">
    <location>
        <begin position="15"/>
        <end position="130"/>
    </location>
</feature>
<keyword evidence="3 10" id="KW-0808">Transferase</keyword>
<evidence type="ECO:0000259" key="7">
    <source>
        <dbReference type="Pfam" id="PF00391"/>
    </source>
</evidence>
<dbReference type="PROSITE" id="PS00742">
    <property type="entry name" value="PEP_ENZYMES_2"/>
    <property type="match status" value="1"/>
</dbReference>
<evidence type="ECO:0000313" key="10">
    <source>
        <dbReference type="EMBL" id="TKB57311.1"/>
    </source>
</evidence>
<dbReference type="Gene3D" id="3.50.30.10">
    <property type="entry name" value="Phosphohistidine domain"/>
    <property type="match status" value="1"/>
</dbReference>
<dbReference type="Gene3D" id="3.20.20.60">
    <property type="entry name" value="Phosphoenolpyruvate-binding domains"/>
    <property type="match status" value="1"/>
</dbReference>
<comment type="similarity">
    <text evidence="2">Belongs to the PEP-utilizing enzyme family.</text>
</comment>
<keyword evidence="6" id="KW-0460">Magnesium</keyword>
<keyword evidence="5" id="KW-0418">Kinase</keyword>
<evidence type="ECO:0000256" key="1">
    <source>
        <dbReference type="ARBA" id="ARBA00001946"/>
    </source>
</evidence>
<dbReference type="Pfam" id="PF02896">
    <property type="entry name" value="PEP-utilizers_C"/>
    <property type="match status" value="1"/>
</dbReference>
<dbReference type="InterPro" id="IPR036618">
    <property type="entry name" value="PtsI_HPr-bd_sf"/>
</dbReference>
<sequence>MNNQSAEQLYAIEMLSPGSTLGTGVFLPPQHLYLDRRKLAQEQVEQEVSKLNTLLENQCQQWQGLLEKADTTGQELIEADLMLLQDPDLIEEFEHQIRCHRCKIPHAISNVLEPMVADIEELDDPNLAKRAAELRGLCRNLIALAQNRPSRCPETLPENSIVIAEQVLPSEFLAMDNIAGLVIAQGSSQDHLAILARGAGIPVVRLPNWQPKGLAGRPILVCGARKLLVVNPGDENLALFESIKTDALPTPTPTALTQDGHAIHLGANIASTAELKSLSNIHWHQIDLLRTELLFLGQSVLPDAARQQTTYQTFARAMHPEAITYRLFDFGSDKQLGKSEEANPALGWRGIRSGMRDPKLYQEQLTALLNVAQNAPIKLLLPMVNQREELIWFLELLEPLLTQFKLPRPQLGIMVETPACAWNLANMADLIDFISIGSNDLNQYLFGADRLDSQLMTLYPPLNLGLLSQLKQITTVAKQHKLPIGLCGELGGDIKALPILLGLGINRLSMPVPQLPHICDAITKFELSKCRSLLEQALKCHTNQELDNLVSEFLQTHSNQKSEQMR</sequence>
<dbReference type="InterPro" id="IPR008731">
    <property type="entry name" value="PTS_EIN"/>
</dbReference>
<dbReference type="InterPro" id="IPR036637">
    <property type="entry name" value="Phosphohistidine_dom_sf"/>
</dbReference>
<dbReference type="InterPro" id="IPR023151">
    <property type="entry name" value="PEP_util_CS"/>
</dbReference>
<dbReference type="InterPro" id="IPR015813">
    <property type="entry name" value="Pyrv/PenolPyrv_kinase-like_dom"/>
</dbReference>
<dbReference type="SUPFAM" id="SSF47831">
    <property type="entry name" value="Enzyme I of the PEP:sugar phosphotransferase system HPr-binding (sub)domain"/>
    <property type="match status" value="1"/>
</dbReference>
<dbReference type="InterPro" id="IPR008279">
    <property type="entry name" value="PEP-util_enz_mobile_dom"/>
</dbReference>
<accession>A0A4U1BQI0</accession>
<reference evidence="10 11" key="1">
    <citation type="submission" date="2019-04" db="EMBL/GenBank/DDBJ databases">
        <authorList>
            <person name="Hwang J.C."/>
        </authorList>
    </citation>
    <scope>NUCLEOTIDE SEQUENCE [LARGE SCALE GENOMIC DNA]</scope>
    <source>
        <strain evidence="10 11">IMCC35002</strain>
    </source>
</reference>
<keyword evidence="11" id="KW-1185">Reference proteome</keyword>
<evidence type="ECO:0000259" key="9">
    <source>
        <dbReference type="Pfam" id="PF05524"/>
    </source>
</evidence>
<keyword evidence="4" id="KW-0479">Metal-binding</keyword>
<evidence type="ECO:0000256" key="5">
    <source>
        <dbReference type="ARBA" id="ARBA00022777"/>
    </source>
</evidence>
<evidence type="ECO:0000256" key="2">
    <source>
        <dbReference type="ARBA" id="ARBA00007837"/>
    </source>
</evidence>
<dbReference type="Proteomes" id="UP000305675">
    <property type="component" value="Unassembled WGS sequence"/>
</dbReference>
<proteinExistence type="inferred from homology"/>
<dbReference type="InterPro" id="IPR000121">
    <property type="entry name" value="PEP_util_C"/>
</dbReference>
<dbReference type="AlphaFoldDB" id="A0A4U1BQI0"/>
<dbReference type="PANTHER" id="PTHR46244:SF6">
    <property type="entry name" value="PHOSPHOENOLPYRUVATE-PROTEIN PHOSPHOTRANSFERASE"/>
    <property type="match status" value="1"/>
</dbReference>
<feature type="domain" description="PEP-utilising enzyme C-terminal" evidence="8">
    <location>
        <begin position="254"/>
        <end position="524"/>
    </location>
</feature>
<dbReference type="Pfam" id="PF05524">
    <property type="entry name" value="PEP-utilisers_N"/>
    <property type="match status" value="1"/>
</dbReference>
<dbReference type="EMBL" id="SWCJ01000002">
    <property type="protein sequence ID" value="TKB57311.1"/>
    <property type="molecule type" value="Genomic_DNA"/>
</dbReference>
<dbReference type="OrthoDB" id="9765468at2"/>
<dbReference type="GO" id="GO:0009401">
    <property type="term" value="P:phosphoenolpyruvate-dependent sugar phosphotransferase system"/>
    <property type="evidence" value="ECO:0007669"/>
    <property type="project" value="InterPro"/>
</dbReference>
<dbReference type="Gene3D" id="1.10.274.10">
    <property type="entry name" value="PtsI, HPr-binding domain"/>
    <property type="match status" value="1"/>
</dbReference>
<evidence type="ECO:0000256" key="4">
    <source>
        <dbReference type="ARBA" id="ARBA00022723"/>
    </source>
</evidence>
<dbReference type="InterPro" id="IPR050499">
    <property type="entry name" value="PEP-utilizing_PTS_enzyme"/>
</dbReference>
<evidence type="ECO:0000256" key="3">
    <source>
        <dbReference type="ARBA" id="ARBA00022679"/>
    </source>
</evidence>
<dbReference type="GO" id="GO:0016301">
    <property type="term" value="F:kinase activity"/>
    <property type="evidence" value="ECO:0007669"/>
    <property type="project" value="UniProtKB-KW"/>
</dbReference>
<dbReference type="SUPFAM" id="SSF52009">
    <property type="entry name" value="Phosphohistidine domain"/>
    <property type="match status" value="1"/>
</dbReference>
<evidence type="ECO:0000256" key="6">
    <source>
        <dbReference type="ARBA" id="ARBA00022842"/>
    </source>
</evidence>
<gene>
    <name evidence="10" type="ORF">FCL42_03265</name>
</gene>
<name>A0A4U1BQI0_9GAMM</name>
<dbReference type="PANTHER" id="PTHR46244">
    <property type="entry name" value="PHOSPHOENOLPYRUVATE-PROTEIN PHOSPHOTRANSFERASE"/>
    <property type="match status" value="1"/>
</dbReference>
<dbReference type="SUPFAM" id="SSF51621">
    <property type="entry name" value="Phosphoenolpyruvate/pyruvate domain"/>
    <property type="match status" value="1"/>
</dbReference>
<protein>
    <submittedName>
        <fullName evidence="10">Phosphoenolpyruvate--protein phosphotransferase</fullName>
    </submittedName>
</protein>
<evidence type="ECO:0000259" key="8">
    <source>
        <dbReference type="Pfam" id="PF02896"/>
    </source>
</evidence>
<dbReference type="GO" id="GO:0046872">
    <property type="term" value="F:metal ion binding"/>
    <property type="evidence" value="ECO:0007669"/>
    <property type="project" value="UniProtKB-KW"/>
</dbReference>
<evidence type="ECO:0000313" key="11">
    <source>
        <dbReference type="Proteomes" id="UP000305675"/>
    </source>
</evidence>
<dbReference type="RefSeq" id="WP_136861957.1">
    <property type="nucleotide sequence ID" value="NZ_SWCJ01000002.1"/>
</dbReference>
<dbReference type="Pfam" id="PF00391">
    <property type="entry name" value="PEP-utilizers"/>
    <property type="match status" value="1"/>
</dbReference>
<organism evidence="10 11">
    <name type="scientific">Ferrimonas aestuarii</name>
    <dbReference type="NCBI Taxonomy" id="2569539"/>
    <lineage>
        <taxon>Bacteria</taxon>
        <taxon>Pseudomonadati</taxon>
        <taxon>Pseudomonadota</taxon>
        <taxon>Gammaproteobacteria</taxon>
        <taxon>Alteromonadales</taxon>
        <taxon>Ferrimonadaceae</taxon>
        <taxon>Ferrimonas</taxon>
    </lineage>
</organism>
<feature type="domain" description="PEP-utilising enzyme mobile" evidence="7">
    <location>
        <begin position="156"/>
        <end position="204"/>
    </location>
</feature>
<comment type="cofactor">
    <cofactor evidence="1">
        <name>Mg(2+)</name>
        <dbReference type="ChEBI" id="CHEBI:18420"/>
    </cofactor>
</comment>
<keyword evidence="10" id="KW-0670">Pyruvate</keyword>
<comment type="caution">
    <text evidence="10">The sequence shown here is derived from an EMBL/GenBank/DDBJ whole genome shotgun (WGS) entry which is preliminary data.</text>
</comment>